<evidence type="ECO:0000256" key="6">
    <source>
        <dbReference type="SAM" id="Phobius"/>
    </source>
</evidence>
<dbReference type="Proteomes" id="UP000001542">
    <property type="component" value="Unassembled WGS sequence"/>
</dbReference>
<dbReference type="KEGG" id="tva:4744098"/>
<name>A2G8R4_TRIV3</name>
<feature type="region of interest" description="Disordered" evidence="5">
    <location>
        <begin position="493"/>
        <end position="563"/>
    </location>
</feature>
<protein>
    <submittedName>
        <fullName evidence="7">Uncharacterized protein</fullName>
    </submittedName>
</protein>
<dbReference type="RefSeq" id="XP_001299384.1">
    <property type="nucleotide sequence ID" value="XM_001299383.1"/>
</dbReference>
<gene>
    <name evidence="7" type="ORF">TVAG_417590</name>
</gene>
<evidence type="ECO:0000313" key="7">
    <source>
        <dbReference type="EMBL" id="EAX86454.1"/>
    </source>
</evidence>
<evidence type="ECO:0000313" key="8">
    <source>
        <dbReference type="Proteomes" id="UP000001542"/>
    </source>
</evidence>
<dbReference type="EMBL" id="DS114646">
    <property type="protein sequence ID" value="EAX86454.1"/>
    <property type="molecule type" value="Genomic_DNA"/>
</dbReference>
<dbReference type="PANTHER" id="PTHR31395">
    <property type="entry name" value="SHISA"/>
    <property type="match status" value="1"/>
</dbReference>
<feature type="transmembrane region" description="Helical" evidence="6">
    <location>
        <begin position="434"/>
        <end position="467"/>
    </location>
</feature>
<dbReference type="GO" id="GO:0016020">
    <property type="term" value="C:membrane"/>
    <property type="evidence" value="ECO:0007669"/>
    <property type="project" value="UniProtKB-SubCell"/>
</dbReference>
<organism evidence="7 8">
    <name type="scientific">Trichomonas vaginalis (strain ATCC PRA-98 / G3)</name>
    <dbReference type="NCBI Taxonomy" id="412133"/>
    <lineage>
        <taxon>Eukaryota</taxon>
        <taxon>Metamonada</taxon>
        <taxon>Parabasalia</taxon>
        <taxon>Trichomonadida</taxon>
        <taxon>Trichomonadidae</taxon>
        <taxon>Trichomonas</taxon>
    </lineage>
</organism>
<dbReference type="VEuPathDB" id="TrichDB:TVAG_417590"/>
<accession>A2G8R4</accession>
<proteinExistence type="predicted"/>
<feature type="compositionally biased region" description="Pro residues" evidence="5">
    <location>
        <begin position="550"/>
        <end position="563"/>
    </location>
</feature>
<comment type="subcellular location">
    <subcellularLocation>
        <location evidence="1">Membrane</location>
    </subcellularLocation>
</comment>
<evidence type="ECO:0000256" key="4">
    <source>
        <dbReference type="ARBA" id="ARBA00023136"/>
    </source>
</evidence>
<feature type="compositionally biased region" description="Pro residues" evidence="5">
    <location>
        <begin position="512"/>
        <end position="523"/>
    </location>
</feature>
<sequence>MLSFFTALSLAKASVSRTGRFYADFDGNTLELTNKLSPYSGYSYYILINNPPTDLLLNGVKASSRLYNFSSKTYVFQSSKIYKLYFDIVEIPDSCTTLDFVLQPENSVYEYSPALGELATSKWYCFVAYNPEGFAASFNITAGTLDYAKSSLYTATSIRTDGGTKAYTITGSFVAKFKPDNTETSKVSIKLVPSSTSTPSTLVLTDQSHTSYFNATAVDTTVPPYIFIDYGIHTNSYTSSNTVYNITYNTYIVFTHWKDVSAVATVSGTTLNILGNTNIVSVFFNSTGTLTLSRNSSRSTATFVAYYMPSTCHYIVTLSGESSYKFDTDGSAIKCMVSAFSSGSVNIDKGFWGELSTYNYDGTYSSSSKPLYSVFYNTFSSEHEYFKHDISTYSSDNSYAYVIKGKSPEYLSYWIDSSSYNKINSGEWSSSGLAGWAIALIVIVVIIVIAVAITIVAICCCACCSVVNRALTSSSSSSSSKKKRNTTNTTLLVQQQPYPPQQYPPQQSYPPQGYPPQQYPPPSQGGQPQPYGYYPPPQQYPPQGYAPNGQVPPPPADQPNPYA</sequence>
<evidence type="ECO:0000256" key="3">
    <source>
        <dbReference type="ARBA" id="ARBA00022989"/>
    </source>
</evidence>
<dbReference type="InterPro" id="IPR026910">
    <property type="entry name" value="Shisa"/>
</dbReference>
<evidence type="ECO:0000256" key="2">
    <source>
        <dbReference type="ARBA" id="ARBA00022692"/>
    </source>
</evidence>
<dbReference type="VEuPathDB" id="TrichDB:TVAGG3_0748730"/>
<reference evidence="7" key="2">
    <citation type="journal article" date="2007" name="Science">
        <title>Draft genome sequence of the sexually transmitted pathogen Trichomonas vaginalis.</title>
        <authorList>
            <person name="Carlton J.M."/>
            <person name="Hirt R.P."/>
            <person name="Silva J.C."/>
            <person name="Delcher A.L."/>
            <person name="Schatz M."/>
            <person name="Zhao Q."/>
            <person name="Wortman J.R."/>
            <person name="Bidwell S.L."/>
            <person name="Alsmark U.C.M."/>
            <person name="Besteiro S."/>
            <person name="Sicheritz-Ponten T."/>
            <person name="Noel C.J."/>
            <person name="Dacks J.B."/>
            <person name="Foster P.G."/>
            <person name="Simillion C."/>
            <person name="Van de Peer Y."/>
            <person name="Miranda-Saavedra D."/>
            <person name="Barton G.J."/>
            <person name="Westrop G.D."/>
            <person name="Mueller S."/>
            <person name="Dessi D."/>
            <person name="Fiori P.L."/>
            <person name="Ren Q."/>
            <person name="Paulsen I."/>
            <person name="Zhang H."/>
            <person name="Bastida-Corcuera F.D."/>
            <person name="Simoes-Barbosa A."/>
            <person name="Brown M.T."/>
            <person name="Hayes R.D."/>
            <person name="Mukherjee M."/>
            <person name="Okumura C.Y."/>
            <person name="Schneider R."/>
            <person name="Smith A.J."/>
            <person name="Vanacova S."/>
            <person name="Villalvazo M."/>
            <person name="Haas B.J."/>
            <person name="Pertea M."/>
            <person name="Feldblyum T.V."/>
            <person name="Utterback T.R."/>
            <person name="Shu C.L."/>
            <person name="Osoegawa K."/>
            <person name="de Jong P.J."/>
            <person name="Hrdy I."/>
            <person name="Horvathova L."/>
            <person name="Zubacova Z."/>
            <person name="Dolezal P."/>
            <person name="Malik S.B."/>
            <person name="Logsdon J.M. Jr."/>
            <person name="Henze K."/>
            <person name="Gupta A."/>
            <person name="Wang C.C."/>
            <person name="Dunne R.L."/>
            <person name="Upcroft J.A."/>
            <person name="Upcroft P."/>
            <person name="White O."/>
            <person name="Salzberg S.L."/>
            <person name="Tang P."/>
            <person name="Chiu C.-H."/>
            <person name="Lee Y.-S."/>
            <person name="Embley T.M."/>
            <person name="Coombs G.H."/>
            <person name="Mottram J.C."/>
            <person name="Tachezy J."/>
            <person name="Fraser-Liggett C.M."/>
            <person name="Johnson P.J."/>
        </authorList>
    </citation>
    <scope>NUCLEOTIDE SEQUENCE [LARGE SCALE GENOMIC DNA]</scope>
    <source>
        <strain evidence="7">G3</strain>
    </source>
</reference>
<dbReference type="PANTHER" id="PTHR31395:SF23">
    <property type="entry name" value="GEO05642P1"/>
    <property type="match status" value="1"/>
</dbReference>
<dbReference type="InParanoid" id="A2G8R4"/>
<keyword evidence="2 6" id="KW-0812">Transmembrane</keyword>
<keyword evidence="4 6" id="KW-0472">Membrane</keyword>
<keyword evidence="8" id="KW-1185">Reference proteome</keyword>
<evidence type="ECO:0000256" key="5">
    <source>
        <dbReference type="SAM" id="MobiDB-lite"/>
    </source>
</evidence>
<keyword evidence="3 6" id="KW-1133">Transmembrane helix</keyword>
<evidence type="ECO:0000256" key="1">
    <source>
        <dbReference type="ARBA" id="ARBA00004370"/>
    </source>
</evidence>
<dbReference type="AlphaFoldDB" id="A2G8R4"/>
<reference evidence="7" key="1">
    <citation type="submission" date="2006-10" db="EMBL/GenBank/DDBJ databases">
        <authorList>
            <person name="Amadeo P."/>
            <person name="Zhao Q."/>
            <person name="Wortman J."/>
            <person name="Fraser-Liggett C."/>
            <person name="Carlton J."/>
        </authorList>
    </citation>
    <scope>NUCLEOTIDE SEQUENCE</scope>
    <source>
        <strain evidence="7">G3</strain>
    </source>
</reference>